<proteinExistence type="predicted"/>
<dbReference type="Pfam" id="PF10536">
    <property type="entry name" value="PMD"/>
    <property type="match status" value="1"/>
</dbReference>
<sequence length="1079" mass="125027">MARAKRMIERPSVSYEVELAERESSPEQSIEAEANDTARLLADQLSKESEKKKDLLLSTFIPITFTKEVGESSLSSGDPSKHYTLGPAFVGPAPNKFLQYFPSCKNGSPLYQTTYFDWGVWNNIISIASWYHCDQTWSAWVSRMHAILKDKWVDLGICEAICSSQFEMPLNQPLIAALLLFWSPVTNTFHFPEGFMTITIADVVSMLGLSAIGDVPYPGYSPPGVESYHCPTKGSDLGYQAFLKREVRYDDEITFQEECSFYLYWICKFLVCNPSKRILQQFVPLAVALAKRKKLALAPYFVANLYRALYSLTGENLSKSIGGPLWFFQIWAYAYFPILAPIITDYGKSKPINYAQMWMEARYEKGITPTFKRCFEVFFDIHRSRLDFDFMPFFERKFGSKEFLIMSSTMEEPDDMIQQVWGSCLFSRELITYGVKKAGTEIYAPSLVARQFGLVQSIPAPPTWTINDPWNTRIQVPGNILETLAADCEGAVTRFKFRHFQQLPKATDTFNTWWATYMASKNDPGIMKQAVRNHCPAFALEERLGDVISTSYQEPSEGDNLKVFTVLSPVPLQQVSPRRSLRRKQVDAKRKLQVEEEVDAERRTKKNNVTEIEADLLKLVEMQAEVDKQIAALKKVKNEFEEEHRSLIKKKFEEDESKFEKKRKVDEERPKKKGKRQKDKEDAGDMDEEGRKKKELISKMEEEEKERKNKFSESFEKKQREEEESKIKEAEDKRKKIEKEQRQEGKERRKEEETNTKEKEEHMRKVAEENEEEERKRKEKGEKKKGEGRKKKKEEERKRQEEEKKQIKAKKRRKEGGIDATLGREPLALDQPDVGLSTPLDSLGSYSKEPLPFSTEAGTLNYLLKQAKLTCLTLDEPSNSSSSASGATSEPSQERLEEALVDLNSCFRLGIEKVLLNTEVLNKFKSSSKILLQHRFFLSEIRHSVLRLFCNNLANTSKHLKLKQKKEKECIELRNQQRRLIETRETYKLQLNVLVEQISEKVKRREQMEQELMVLNAEITEAQSKLHHLQTQKATVCEELSELPKTEETLERQLRDISKYEEYVEDGWRVLLSIFDFSP</sequence>
<dbReference type="InterPro" id="IPR044824">
    <property type="entry name" value="MAIN-like"/>
</dbReference>
<feature type="coiled-coil region" evidence="1">
    <location>
        <begin position="619"/>
        <end position="650"/>
    </location>
</feature>
<feature type="domain" description="Aminotransferase-like plant mobile" evidence="3">
    <location>
        <begin position="156"/>
        <end position="462"/>
    </location>
</feature>
<reference evidence="4" key="2">
    <citation type="submission" date="2021-01" db="UniProtKB">
        <authorList>
            <consortium name="EnsemblPlants"/>
        </authorList>
    </citation>
    <scope>IDENTIFICATION</scope>
</reference>
<feature type="coiled-coil region" evidence="1">
    <location>
        <begin position="963"/>
        <end position="1032"/>
    </location>
</feature>
<evidence type="ECO:0000256" key="2">
    <source>
        <dbReference type="SAM" id="MobiDB-lite"/>
    </source>
</evidence>
<evidence type="ECO:0000313" key="5">
    <source>
        <dbReference type="Proteomes" id="UP000594261"/>
    </source>
</evidence>
<dbReference type="PANTHER" id="PTHR46033">
    <property type="entry name" value="PROTEIN MAIN-LIKE 2"/>
    <property type="match status" value="1"/>
</dbReference>
<dbReference type="KEGG" id="qlo:115979982"/>
<organism evidence="4 5">
    <name type="scientific">Quercus lobata</name>
    <name type="common">Valley oak</name>
    <dbReference type="NCBI Taxonomy" id="97700"/>
    <lineage>
        <taxon>Eukaryota</taxon>
        <taxon>Viridiplantae</taxon>
        <taxon>Streptophyta</taxon>
        <taxon>Embryophyta</taxon>
        <taxon>Tracheophyta</taxon>
        <taxon>Spermatophyta</taxon>
        <taxon>Magnoliopsida</taxon>
        <taxon>eudicotyledons</taxon>
        <taxon>Gunneridae</taxon>
        <taxon>Pentapetalae</taxon>
        <taxon>rosids</taxon>
        <taxon>fabids</taxon>
        <taxon>Fagales</taxon>
        <taxon>Fagaceae</taxon>
        <taxon>Quercus</taxon>
    </lineage>
</organism>
<feature type="compositionally biased region" description="Basic and acidic residues" evidence="2">
    <location>
        <begin position="678"/>
        <end position="785"/>
    </location>
</feature>
<dbReference type="AlphaFoldDB" id="A0A7N2KM73"/>
<reference evidence="4 5" key="1">
    <citation type="journal article" date="2016" name="G3 (Bethesda)">
        <title>First Draft Assembly and Annotation of the Genome of a California Endemic Oak Quercus lobata Nee (Fagaceae).</title>
        <authorList>
            <person name="Sork V.L."/>
            <person name="Fitz-Gibbon S.T."/>
            <person name="Puiu D."/>
            <person name="Crepeau M."/>
            <person name="Gugger P.F."/>
            <person name="Sherman R."/>
            <person name="Stevens K."/>
            <person name="Langley C.H."/>
            <person name="Pellegrini M."/>
            <person name="Salzberg S.L."/>
        </authorList>
    </citation>
    <scope>NUCLEOTIDE SEQUENCE [LARGE SCALE GENOMIC DNA]</scope>
    <source>
        <strain evidence="4 5">cv. SW786</strain>
    </source>
</reference>
<protein>
    <recommendedName>
        <fullName evidence="3">Aminotransferase-like plant mobile domain-containing protein</fullName>
    </recommendedName>
</protein>
<dbReference type="RefSeq" id="XP_030958007.1">
    <property type="nucleotide sequence ID" value="XM_031102147.1"/>
</dbReference>
<dbReference type="PANTHER" id="PTHR46033:SF65">
    <property type="entry name" value="AMINOTRANSFERASE-LIKE PLANT MOBILE DOMAIN-CONTAINING PROTEIN"/>
    <property type="match status" value="1"/>
</dbReference>
<keyword evidence="1" id="KW-0175">Coiled coil</keyword>
<evidence type="ECO:0000313" key="4">
    <source>
        <dbReference type="EnsemblPlants" id="QL01p013702:mrna"/>
    </source>
</evidence>
<gene>
    <name evidence="4" type="primary">LOC115979982</name>
</gene>
<evidence type="ECO:0000259" key="3">
    <source>
        <dbReference type="Pfam" id="PF10536"/>
    </source>
</evidence>
<dbReference type="GO" id="GO:0010073">
    <property type="term" value="P:meristem maintenance"/>
    <property type="evidence" value="ECO:0007669"/>
    <property type="project" value="InterPro"/>
</dbReference>
<evidence type="ECO:0000256" key="1">
    <source>
        <dbReference type="SAM" id="Coils"/>
    </source>
</evidence>
<keyword evidence="5" id="KW-1185">Reference proteome</keyword>
<dbReference type="EMBL" id="LRBV02000001">
    <property type="status" value="NOT_ANNOTATED_CDS"/>
    <property type="molecule type" value="Genomic_DNA"/>
</dbReference>
<dbReference type="Gramene" id="QL01p013702:mrna">
    <property type="protein sequence ID" value="QL01p013702:mrna"/>
    <property type="gene ID" value="QL01p013702"/>
</dbReference>
<feature type="compositionally biased region" description="Basic and acidic residues" evidence="2">
    <location>
        <begin position="793"/>
        <end position="806"/>
    </location>
</feature>
<feature type="region of interest" description="Disordered" evidence="2">
    <location>
        <begin position="659"/>
        <end position="834"/>
    </location>
</feature>
<dbReference type="InParanoid" id="A0A7N2KM73"/>
<accession>A0A7N2KM73</accession>
<dbReference type="Proteomes" id="UP000594261">
    <property type="component" value="Chromosome 1"/>
</dbReference>
<dbReference type="InterPro" id="IPR019557">
    <property type="entry name" value="AminoTfrase-like_pln_mobile"/>
</dbReference>
<name>A0A7N2KM73_QUELO</name>
<dbReference type="OMA" id="WRKANSA"/>
<dbReference type="RefSeq" id="XP_030957999.1">
    <property type="nucleotide sequence ID" value="XM_031102139.1"/>
</dbReference>
<dbReference type="GeneID" id="115979982"/>
<dbReference type="EnsemblPlants" id="QL01p013702:mrna">
    <property type="protein sequence ID" value="QL01p013702:mrna"/>
    <property type="gene ID" value="QL01p013702"/>
</dbReference>
<dbReference type="OrthoDB" id="1642371at2759"/>